<dbReference type="Proteomes" id="UP000015101">
    <property type="component" value="Unassembled WGS sequence"/>
</dbReference>
<reference evidence="2" key="3">
    <citation type="submission" date="2015-06" db="UniProtKB">
        <authorList>
            <consortium name="EnsemblMetazoa"/>
        </authorList>
    </citation>
    <scope>IDENTIFICATION</scope>
</reference>
<evidence type="ECO:0000313" key="3">
    <source>
        <dbReference type="Proteomes" id="UP000015101"/>
    </source>
</evidence>
<dbReference type="InParanoid" id="T1F4E8"/>
<dbReference type="GeneID" id="20203697"/>
<reference evidence="1 3" key="2">
    <citation type="journal article" date="2013" name="Nature">
        <title>Insights into bilaterian evolution from three spiralian genomes.</title>
        <authorList>
            <person name="Simakov O."/>
            <person name="Marletaz F."/>
            <person name="Cho S.J."/>
            <person name="Edsinger-Gonzales E."/>
            <person name="Havlak P."/>
            <person name="Hellsten U."/>
            <person name="Kuo D.H."/>
            <person name="Larsson T."/>
            <person name="Lv J."/>
            <person name="Arendt D."/>
            <person name="Savage R."/>
            <person name="Osoegawa K."/>
            <person name="de Jong P."/>
            <person name="Grimwood J."/>
            <person name="Chapman J.A."/>
            <person name="Shapiro H."/>
            <person name="Aerts A."/>
            <person name="Otillar R.P."/>
            <person name="Terry A.Y."/>
            <person name="Boore J.L."/>
            <person name="Grigoriev I.V."/>
            <person name="Lindberg D.R."/>
            <person name="Seaver E.C."/>
            <person name="Weisblat D.A."/>
            <person name="Putnam N.H."/>
            <person name="Rokhsar D.S."/>
        </authorList>
    </citation>
    <scope>NUCLEOTIDE SEQUENCE</scope>
</reference>
<protein>
    <submittedName>
        <fullName evidence="1 2">Uncharacterized protein</fullName>
    </submittedName>
</protein>
<keyword evidence="3" id="KW-1185">Reference proteome</keyword>
<gene>
    <name evidence="2" type="primary">20203697</name>
    <name evidence="1" type="ORF">HELRODRAFT_171560</name>
</gene>
<dbReference type="KEGG" id="hro:HELRODRAFT_171560"/>
<dbReference type="EnsemblMetazoa" id="HelroT171560">
    <property type="protein sequence ID" value="HelroP171560"/>
    <property type="gene ID" value="HelroG171560"/>
</dbReference>
<reference evidence="3" key="1">
    <citation type="submission" date="2012-12" db="EMBL/GenBank/DDBJ databases">
        <authorList>
            <person name="Hellsten U."/>
            <person name="Grimwood J."/>
            <person name="Chapman J.A."/>
            <person name="Shapiro H."/>
            <person name="Aerts A."/>
            <person name="Otillar R.P."/>
            <person name="Terry A.Y."/>
            <person name="Boore J.L."/>
            <person name="Simakov O."/>
            <person name="Marletaz F."/>
            <person name="Cho S.-J."/>
            <person name="Edsinger-Gonzales E."/>
            <person name="Havlak P."/>
            <person name="Kuo D.-H."/>
            <person name="Larsson T."/>
            <person name="Lv J."/>
            <person name="Arendt D."/>
            <person name="Savage R."/>
            <person name="Osoegawa K."/>
            <person name="de Jong P."/>
            <person name="Lindberg D.R."/>
            <person name="Seaver E.C."/>
            <person name="Weisblat D.A."/>
            <person name="Putnam N.H."/>
            <person name="Grigoriev I.V."/>
            <person name="Rokhsar D.S."/>
        </authorList>
    </citation>
    <scope>NUCLEOTIDE SEQUENCE</scope>
</reference>
<evidence type="ECO:0000313" key="1">
    <source>
        <dbReference type="EMBL" id="ESO05213.1"/>
    </source>
</evidence>
<dbReference type="EMBL" id="AMQM01003891">
    <property type="status" value="NOT_ANNOTATED_CDS"/>
    <property type="molecule type" value="Genomic_DNA"/>
</dbReference>
<proteinExistence type="predicted"/>
<dbReference type="AlphaFoldDB" id="T1F4E8"/>
<organism evidence="2 3">
    <name type="scientific">Helobdella robusta</name>
    <name type="common">Californian leech</name>
    <dbReference type="NCBI Taxonomy" id="6412"/>
    <lineage>
        <taxon>Eukaryota</taxon>
        <taxon>Metazoa</taxon>
        <taxon>Spiralia</taxon>
        <taxon>Lophotrochozoa</taxon>
        <taxon>Annelida</taxon>
        <taxon>Clitellata</taxon>
        <taxon>Hirudinea</taxon>
        <taxon>Rhynchobdellida</taxon>
        <taxon>Glossiphoniidae</taxon>
        <taxon>Helobdella</taxon>
    </lineage>
</organism>
<name>T1F4E8_HELRO</name>
<dbReference type="OrthoDB" id="193931at2759"/>
<evidence type="ECO:0000313" key="2">
    <source>
        <dbReference type="EnsemblMetazoa" id="HelroP171560"/>
    </source>
</evidence>
<sequence>MGKKIQCIGRYTLDGVSLGWGNFARVELATHNLTKVKHKTWEKIRRKIADKFIEQTFLVQPSHELKSSMTTNFSNTNHGETTQLNRLPAFSVEVIFQMMQLELEQV</sequence>
<accession>T1F4E8</accession>
<dbReference type="HOGENOM" id="CLU_2226020_0_0_1"/>
<dbReference type="RefSeq" id="XP_009016528.1">
    <property type="nucleotide sequence ID" value="XM_009018280.1"/>
</dbReference>
<dbReference type="CTD" id="20203697"/>
<dbReference type="EMBL" id="KB096365">
    <property type="protein sequence ID" value="ESO05213.1"/>
    <property type="molecule type" value="Genomic_DNA"/>
</dbReference>